<dbReference type="Proteomes" id="UP000247569">
    <property type="component" value="Unassembled WGS sequence"/>
</dbReference>
<dbReference type="AlphaFoldDB" id="A0A318K8Z9"/>
<name>A0A318K8Z9_9NOCA</name>
<evidence type="ECO:0000313" key="2">
    <source>
        <dbReference type="EMBL" id="PXX66456.1"/>
    </source>
</evidence>
<reference evidence="2 3" key="1">
    <citation type="submission" date="2018-05" db="EMBL/GenBank/DDBJ databases">
        <title>Genomic Encyclopedia of Type Strains, Phase IV (KMG-IV): sequencing the most valuable type-strain genomes for metagenomic binning, comparative biology and taxonomic classification.</title>
        <authorList>
            <person name="Goeker M."/>
        </authorList>
    </citation>
    <scope>NUCLEOTIDE SEQUENCE [LARGE SCALE GENOMIC DNA]</scope>
    <source>
        <strain evidence="2 3">DSM 44704</strain>
    </source>
</reference>
<feature type="transmembrane region" description="Helical" evidence="1">
    <location>
        <begin position="20"/>
        <end position="40"/>
    </location>
</feature>
<protein>
    <submittedName>
        <fullName evidence="2">Uncharacterized protein</fullName>
    </submittedName>
</protein>
<comment type="caution">
    <text evidence="2">The sequence shown here is derived from an EMBL/GenBank/DDBJ whole genome shotgun (WGS) entry which is preliminary data.</text>
</comment>
<gene>
    <name evidence="2" type="ORF">DFR70_103204</name>
</gene>
<dbReference type="EMBL" id="QJKF01000003">
    <property type="protein sequence ID" value="PXX66456.1"/>
    <property type="molecule type" value="Genomic_DNA"/>
</dbReference>
<keyword evidence="1" id="KW-0472">Membrane</keyword>
<keyword evidence="1" id="KW-1133">Transmembrane helix</keyword>
<evidence type="ECO:0000256" key="1">
    <source>
        <dbReference type="SAM" id="Phobius"/>
    </source>
</evidence>
<keyword evidence="1" id="KW-0812">Transmembrane</keyword>
<accession>A0A318K8Z9</accession>
<keyword evidence="3" id="KW-1185">Reference proteome</keyword>
<organism evidence="2 3">
    <name type="scientific">Nocardia tenerifensis</name>
    <dbReference type="NCBI Taxonomy" id="228006"/>
    <lineage>
        <taxon>Bacteria</taxon>
        <taxon>Bacillati</taxon>
        <taxon>Actinomycetota</taxon>
        <taxon>Actinomycetes</taxon>
        <taxon>Mycobacteriales</taxon>
        <taxon>Nocardiaceae</taxon>
        <taxon>Nocardia</taxon>
    </lineage>
</organism>
<sequence>MGVVWHLIAGYQQVVAINTPLAVCLAKIASTSLFVVLFGLSR</sequence>
<proteinExistence type="predicted"/>
<evidence type="ECO:0000313" key="3">
    <source>
        <dbReference type="Proteomes" id="UP000247569"/>
    </source>
</evidence>